<dbReference type="Proteomes" id="UP000254938">
    <property type="component" value="Unassembled WGS sequence"/>
</dbReference>
<dbReference type="PANTHER" id="PTHR33121">
    <property type="entry name" value="CYCLIC DI-GMP PHOSPHODIESTERASE PDEF"/>
    <property type="match status" value="1"/>
</dbReference>
<dbReference type="Gene3D" id="3.20.20.450">
    <property type="entry name" value="EAL domain"/>
    <property type="match status" value="1"/>
</dbReference>
<dbReference type="InterPro" id="IPR035919">
    <property type="entry name" value="EAL_sf"/>
</dbReference>
<name>A0A377TV63_KLEPN</name>
<dbReference type="Pfam" id="PF00563">
    <property type="entry name" value="EAL"/>
    <property type="match status" value="1"/>
</dbReference>
<dbReference type="GO" id="GO:0071111">
    <property type="term" value="F:cyclic-guanylate-specific phosphodiesterase activity"/>
    <property type="evidence" value="ECO:0007669"/>
    <property type="project" value="InterPro"/>
</dbReference>
<protein>
    <submittedName>
        <fullName evidence="2">Rtn protein</fullName>
    </submittedName>
</protein>
<dbReference type="AlphaFoldDB" id="A0A377TV63"/>
<sequence>MNATVTDIIIALANRLHIVTVAEGVETLEQESYLRSHGVDVLQGFYYARPMPVEAFPAWLASREESEGESETTE</sequence>
<dbReference type="EMBL" id="UGKQ01000007">
    <property type="protein sequence ID" value="STS83603.1"/>
    <property type="molecule type" value="Genomic_DNA"/>
</dbReference>
<feature type="domain" description="EAL" evidence="1">
    <location>
        <begin position="1"/>
        <end position="64"/>
    </location>
</feature>
<evidence type="ECO:0000259" key="1">
    <source>
        <dbReference type="PROSITE" id="PS50883"/>
    </source>
</evidence>
<gene>
    <name evidence="2" type="primary">yjcC_7</name>
    <name evidence="2" type="ORF">NCTC9140_05371</name>
</gene>
<accession>A0A377TV63</accession>
<dbReference type="InterPro" id="IPR050706">
    <property type="entry name" value="Cyclic-di-GMP_PDE-like"/>
</dbReference>
<reference evidence="2 3" key="1">
    <citation type="submission" date="2018-06" db="EMBL/GenBank/DDBJ databases">
        <authorList>
            <consortium name="Pathogen Informatics"/>
            <person name="Doyle S."/>
        </authorList>
    </citation>
    <scope>NUCLEOTIDE SEQUENCE [LARGE SCALE GENOMIC DNA]</scope>
    <source>
        <strain evidence="2 3">NCTC9140</strain>
    </source>
</reference>
<proteinExistence type="predicted"/>
<dbReference type="PROSITE" id="PS50883">
    <property type="entry name" value="EAL"/>
    <property type="match status" value="1"/>
</dbReference>
<evidence type="ECO:0000313" key="3">
    <source>
        <dbReference type="Proteomes" id="UP000254938"/>
    </source>
</evidence>
<dbReference type="InterPro" id="IPR001633">
    <property type="entry name" value="EAL_dom"/>
</dbReference>
<evidence type="ECO:0000313" key="2">
    <source>
        <dbReference type="EMBL" id="STS83603.1"/>
    </source>
</evidence>
<organism evidence="2 3">
    <name type="scientific">Klebsiella pneumoniae</name>
    <dbReference type="NCBI Taxonomy" id="573"/>
    <lineage>
        <taxon>Bacteria</taxon>
        <taxon>Pseudomonadati</taxon>
        <taxon>Pseudomonadota</taxon>
        <taxon>Gammaproteobacteria</taxon>
        <taxon>Enterobacterales</taxon>
        <taxon>Enterobacteriaceae</taxon>
        <taxon>Klebsiella/Raoultella group</taxon>
        <taxon>Klebsiella</taxon>
        <taxon>Klebsiella pneumoniae complex</taxon>
    </lineage>
</organism>
<dbReference type="SUPFAM" id="SSF141868">
    <property type="entry name" value="EAL domain-like"/>
    <property type="match status" value="1"/>
</dbReference>
<dbReference type="PANTHER" id="PTHR33121:SF79">
    <property type="entry name" value="CYCLIC DI-GMP PHOSPHODIESTERASE PDED-RELATED"/>
    <property type="match status" value="1"/>
</dbReference>